<sequence>RDPKRLEKWAHANLTKFNKAKCKVPHLGHSNAKHTYRLGNEWIESSPVEKDLGVFVDEKLNMSQQCAFVPQKANHILGCITRSVASRSREMILPLCSCLVRSHLQYCVQLRDPQHKTDMDLLEQVQRRAKKIIKALEHLPYEDRLRDLGLFSMKRRLWGDVIAVFQYLKAHLQKRWEGTLSRECSDRMRGNGFKLKEGRFRLDIRNKFSAVRVVRRWNRLSREVVGGPSLEVFKVRLNGALSNL</sequence>
<proteinExistence type="predicted"/>
<dbReference type="EMBL" id="KL531043">
    <property type="protein sequence ID" value="KFO92784.1"/>
    <property type="molecule type" value="Genomic_DNA"/>
</dbReference>
<dbReference type="AlphaFoldDB" id="A0A091HBE0"/>
<feature type="non-terminal residue" evidence="1">
    <location>
        <position position="244"/>
    </location>
</feature>
<accession>A0A091HBE0</accession>
<evidence type="ECO:0000313" key="1">
    <source>
        <dbReference type="EMBL" id="KFO92784.1"/>
    </source>
</evidence>
<evidence type="ECO:0000313" key="2">
    <source>
        <dbReference type="Proteomes" id="UP000054064"/>
    </source>
</evidence>
<reference evidence="1 2" key="1">
    <citation type="submission" date="2014-04" db="EMBL/GenBank/DDBJ databases">
        <title>Genome evolution of avian class.</title>
        <authorList>
            <person name="Zhang G."/>
            <person name="Li C."/>
        </authorList>
    </citation>
    <scope>NUCLEOTIDE SEQUENCE [LARGE SCALE GENOMIC DNA]</scope>
    <source>
        <strain evidence="1">BGI_N320</strain>
    </source>
</reference>
<organism evidence="1 2">
    <name type="scientific">Buceros rhinoceros silvestris</name>
    <dbReference type="NCBI Taxonomy" id="175836"/>
    <lineage>
        <taxon>Eukaryota</taxon>
        <taxon>Metazoa</taxon>
        <taxon>Chordata</taxon>
        <taxon>Craniata</taxon>
        <taxon>Vertebrata</taxon>
        <taxon>Euteleostomi</taxon>
        <taxon>Archelosauria</taxon>
        <taxon>Archosauria</taxon>
        <taxon>Dinosauria</taxon>
        <taxon>Saurischia</taxon>
        <taxon>Theropoda</taxon>
        <taxon>Coelurosauria</taxon>
        <taxon>Aves</taxon>
        <taxon>Neognathae</taxon>
        <taxon>Neoaves</taxon>
        <taxon>Telluraves</taxon>
        <taxon>Coraciimorphae</taxon>
        <taxon>Bucerotiformes</taxon>
        <taxon>Bucerotidae</taxon>
        <taxon>Buceros</taxon>
    </lineage>
</organism>
<dbReference type="Proteomes" id="UP000054064">
    <property type="component" value="Unassembled WGS sequence"/>
</dbReference>
<dbReference type="PANTHER" id="PTHR33332">
    <property type="entry name" value="REVERSE TRANSCRIPTASE DOMAIN-CONTAINING PROTEIN"/>
    <property type="match status" value="1"/>
</dbReference>
<gene>
    <name evidence="1" type="ORF">N320_01814</name>
</gene>
<protein>
    <submittedName>
        <fullName evidence="1">Uncharacterized protein</fullName>
    </submittedName>
</protein>
<feature type="non-terminal residue" evidence="1">
    <location>
        <position position="1"/>
    </location>
</feature>
<keyword evidence="2" id="KW-1185">Reference proteome</keyword>
<name>A0A091HBE0_BUCRH</name>